<sequence length="40" mass="4601">MNNKKFNKFGGYNLKSGYDSNGHDTTLLDQQEVVMHRLEA</sequence>
<proteinExistence type="predicted"/>
<evidence type="ECO:0000313" key="1">
    <source>
        <dbReference type="EnsemblMetazoa" id="tetur01g08320.1"/>
    </source>
</evidence>
<dbReference type="AlphaFoldDB" id="T1JRV8"/>
<protein>
    <submittedName>
        <fullName evidence="1">Uncharacterized protein</fullName>
    </submittedName>
</protein>
<dbReference type="EnsemblMetazoa" id="tetur01g08320.1">
    <property type="protein sequence ID" value="tetur01g08320.1"/>
    <property type="gene ID" value="tetur01g08320"/>
</dbReference>
<dbReference type="HOGENOM" id="CLU_3299990_0_0_1"/>
<dbReference type="Proteomes" id="UP000015104">
    <property type="component" value="Unassembled WGS sequence"/>
</dbReference>
<organism evidence="1 2">
    <name type="scientific">Tetranychus urticae</name>
    <name type="common">Two-spotted spider mite</name>
    <dbReference type="NCBI Taxonomy" id="32264"/>
    <lineage>
        <taxon>Eukaryota</taxon>
        <taxon>Metazoa</taxon>
        <taxon>Ecdysozoa</taxon>
        <taxon>Arthropoda</taxon>
        <taxon>Chelicerata</taxon>
        <taxon>Arachnida</taxon>
        <taxon>Acari</taxon>
        <taxon>Acariformes</taxon>
        <taxon>Trombidiformes</taxon>
        <taxon>Prostigmata</taxon>
        <taxon>Eleutherengona</taxon>
        <taxon>Raphignathae</taxon>
        <taxon>Tetranychoidea</taxon>
        <taxon>Tetranychidae</taxon>
        <taxon>Tetranychus</taxon>
    </lineage>
</organism>
<name>T1JRV8_TETUR</name>
<accession>T1JRV8</accession>
<evidence type="ECO:0000313" key="2">
    <source>
        <dbReference type="Proteomes" id="UP000015104"/>
    </source>
</evidence>
<reference evidence="2" key="1">
    <citation type="submission" date="2011-08" db="EMBL/GenBank/DDBJ databases">
        <authorList>
            <person name="Rombauts S."/>
        </authorList>
    </citation>
    <scope>NUCLEOTIDE SEQUENCE</scope>
    <source>
        <strain evidence="2">London</strain>
    </source>
</reference>
<reference evidence="1" key="2">
    <citation type="submission" date="2015-06" db="UniProtKB">
        <authorList>
            <consortium name="EnsemblMetazoa"/>
        </authorList>
    </citation>
    <scope>IDENTIFICATION</scope>
</reference>
<dbReference type="EMBL" id="CAEY01000456">
    <property type="status" value="NOT_ANNOTATED_CDS"/>
    <property type="molecule type" value="Genomic_DNA"/>
</dbReference>
<keyword evidence="2" id="KW-1185">Reference proteome</keyword>